<keyword evidence="5" id="KW-1185">Reference proteome</keyword>
<dbReference type="InterPro" id="IPR055008">
    <property type="entry name" value="MrpR_C_cat"/>
</dbReference>
<gene>
    <name evidence="4" type="ORF">P5G61_05800</name>
</gene>
<dbReference type="SUPFAM" id="SSF56349">
    <property type="entry name" value="DNA breaking-rejoining enzymes"/>
    <property type="match status" value="1"/>
</dbReference>
<dbReference type="RefSeq" id="WP_301245358.1">
    <property type="nucleotide sequence ID" value="NZ_JAROCD010000003.1"/>
</dbReference>
<reference evidence="4" key="1">
    <citation type="submission" date="2023-03" db="EMBL/GenBank/DDBJ databases">
        <title>MT1 and MT2 Draft Genomes of Novel Species.</title>
        <authorList>
            <person name="Venkateswaran K."/>
        </authorList>
    </citation>
    <scope>NUCLEOTIDE SEQUENCE</scope>
    <source>
        <strain evidence="4">F6_3S_P_1C</strain>
    </source>
</reference>
<dbReference type="Pfam" id="PF22822">
    <property type="entry name" value="MrpR_N_CB"/>
    <property type="match status" value="1"/>
</dbReference>
<dbReference type="EMBL" id="JAROCD010000003">
    <property type="protein sequence ID" value="MDN4600731.1"/>
    <property type="molecule type" value="Genomic_DNA"/>
</dbReference>
<evidence type="ECO:0000313" key="4">
    <source>
        <dbReference type="EMBL" id="MDN4600731.1"/>
    </source>
</evidence>
<dbReference type="Proteomes" id="UP001174205">
    <property type="component" value="Unassembled WGS sequence"/>
</dbReference>
<evidence type="ECO:0000313" key="5">
    <source>
        <dbReference type="Proteomes" id="UP001174205"/>
    </source>
</evidence>
<protein>
    <submittedName>
        <fullName evidence="4">Site-specific integrase</fullName>
    </submittedName>
</protein>
<dbReference type="InterPro" id="IPR013762">
    <property type="entry name" value="Integrase-like_cat_sf"/>
</dbReference>
<keyword evidence="1" id="KW-0233">DNA recombination</keyword>
<organism evidence="4 5">
    <name type="scientific">Paenibacillus vandeheii</name>
    <dbReference type="NCBI Taxonomy" id="3035917"/>
    <lineage>
        <taxon>Bacteria</taxon>
        <taxon>Bacillati</taxon>
        <taxon>Bacillota</taxon>
        <taxon>Bacilli</taxon>
        <taxon>Bacillales</taxon>
        <taxon>Paenibacillaceae</taxon>
        <taxon>Paenibacillus</taxon>
    </lineage>
</organism>
<feature type="domain" description="MrpR C-terminal catalytic" evidence="3">
    <location>
        <begin position="127"/>
        <end position="336"/>
    </location>
</feature>
<dbReference type="Pfam" id="PF22823">
    <property type="entry name" value="MrpR_C_cat"/>
    <property type="match status" value="1"/>
</dbReference>
<evidence type="ECO:0000256" key="1">
    <source>
        <dbReference type="ARBA" id="ARBA00023172"/>
    </source>
</evidence>
<dbReference type="Gene3D" id="1.10.443.10">
    <property type="entry name" value="Intergrase catalytic core"/>
    <property type="match status" value="1"/>
</dbReference>
<sequence length="338" mass="38809">MKVNQQNIIVQKLYNEELKLKYLSNQLPATQAAYLRVLARASEIEKSTGIDLHDFSLNQIEQLLKLLESTKLSTVMHAGAIIQSYIQWAIELGLREDKINPLDAVASGGWYKQFVNTNVATLFSDEEIENVIAGTINYQDKVVVRALYEGIYGKGYSELLNLKMSDINEDSLEARLIDETSEGIKTRIVVITPLLYKLFKEANKQTEYWKNNGIFSDYTRKKTSELIMNEYIIRTVVHPKARSLNNVRSESALINRRIGKIAKWHGQEGLTPTNIRNSGMLKMAYDIYKVKNDLDKNDYYSICKAYNVGRTKNGSYIYSRMRSDFLNIENIKEVYGLE</sequence>
<feature type="domain" description="MrpR N-terminal core-binding" evidence="2">
    <location>
        <begin position="13"/>
        <end position="91"/>
    </location>
</feature>
<dbReference type="InterPro" id="IPR011010">
    <property type="entry name" value="DNA_brk_join_enz"/>
</dbReference>
<evidence type="ECO:0000259" key="2">
    <source>
        <dbReference type="Pfam" id="PF22822"/>
    </source>
</evidence>
<comment type="caution">
    <text evidence="4">The sequence shown here is derived from an EMBL/GenBank/DDBJ whole genome shotgun (WGS) entry which is preliminary data.</text>
</comment>
<proteinExistence type="predicted"/>
<accession>A0ABT8J6M2</accession>
<dbReference type="InterPro" id="IPR055009">
    <property type="entry name" value="MrpR_N_CB"/>
</dbReference>
<evidence type="ECO:0000259" key="3">
    <source>
        <dbReference type="Pfam" id="PF22823"/>
    </source>
</evidence>
<name>A0ABT8J6M2_9BACL</name>